<evidence type="ECO:0000313" key="3">
    <source>
        <dbReference type="Proteomes" id="UP000255279"/>
    </source>
</evidence>
<accession>A0A378R814</accession>
<dbReference type="InterPro" id="IPR027417">
    <property type="entry name" value="P-loop_NTPase"/>
</dbReference>
<organism evidence="2 3">
    <name type="scientific">Moraxella caviae</name>
    <dbReference type="NCBI Taxonomy" id="34060"/>
    <lineage>
        <taxon>Bacteria</taxon>
        <taxon>Pseudomonadati</taxon>
        <taxon>Pseudomonadota</taxon>
        <taxon>Gammaproteobacteria</taxon>
        <taxon>Moraxellales</taxon>
        <taxon>Moraxellaceae</taxon>
        <taxon>Moraxella</taxon>
    </lineage>
</organism>
<reference evidence="2 3" key="1">
    <citation type="submission" date="2018-06" db="EMBL/GenBank/DDBJ databases">
        <authorList>
            <consortium name="Pathogen Informatics"/>
            <person name="Doyle S."/>
        </authorList>
    </citation>
    <scope>NUCLEOTIDE SEQUENCE [LARGE SCALE GENOMIC DNA]</scope>
    <source>
        <strain evidence="2 3">NCTC10293</strain>
    </source>
</reference>
<evidence type="ECO:0000313" key="2">
    <source>
        <dbReference type="EMBL" id="STZ13548.1"/>
    </source>
</evidence>
<evidence type="ECO:0000256" key="1">
    <source>
        <dbReference type="SAM" id="Phobius"/>
    </source>
</evidence>
<dbReference type="Gene3D" id="3.40.50.300">
    <property type="entry name" value="P-loop containing nucleotide triphosphate hydrolases"/>
    <property type="match status" value="1"/>
</dbReference>
<dbReference type="OrthoDB" id="6650301at2"/>
<proteinExistence type="predicted"/>
<protein>
    <submittedName>
        <fullName evidence="2">Conjugal transfer protein TraL</fullName>
    </submittedName>
</protein>
<dbReference type="EMBL" id="UGQE01000002">
    <property type="protein sequence ID" value="STZ13548.1"/>
    <property type="molecule type" value="Genomic_DNA"/>
</dbReference>
<name>A0A378R814_9GAMM</name>
<feature type="transmembrane region" description="Helical" evidence="1">
    <location>
        <begin position="9"/>
        <end position="28"/>
    </location>
</feature>
<dbReference type="Proteomes" id="UP000255279">
    <property type="component" value="Unassembled WGS sequence"/>
</dbReference>
<gene>
    <name evidence="2" type="primary">traL</name>
    <name evidence="2" type="ORF">NCTC10293_01122</name>
</gene>
<dbReference type="AlphaFoldDB" id="A0A378R814"/>
<sequence length="267" mass="30099">MPDVVRPKLFMFLAIFNLILKIAINMYIPKNTLHFVMQSKGGAGKSVCAILLSQYFVERLGIDNVQLVDTDPNNKTLGAFKALNVDKLEIIKNVGLEKEIDSSMFDQFISTFAESDSPMVVDTGSGEYLAITSYLISNDTLNQLADLDKEVYIHCPVNFGHSGAETERCLWALAGAFPNAKVIAWENHFFGTPTERIDYSDFENIIGKVVVDKRNKDTFERDFTTLLFNNMTFAEAADDTSFNFMQKSRLQRIKNDVFSQLDAVWGN</sequence>
<keyword evidence="1" id="KW-0472">Membrane</keyword>
<dbReference type="SUPFAM" id="SSF52540">
    <property type="entry name" value="P-loop containing nucleoside triphosphate hydrolases"/>
    <property type="match status" value="1"/>
</dbReference>
<keyword evidence="1" id="KW-0812">Transmembrane</keyword>
<dbReference type="RefSeq" id="WP_133141534.1">
    <property type="nucleotide sequence ID" value="NZ_CAACXO010000071.1"/>
</dbReference>
<keyword evidence="1" id="KW-1133">Transmembrane helix</keyword>